<comment type="caution">
    <text evidence="3">The sequence shown here is derived from an EMBL/GenBank/DDBJ whole genome shotgun (WGS) entry which is preliminary data.</text>
</comment>
<organism evidence="3 4">
    <name type="scientific">Myceligenerans xiligouense</name>
    <dbReference type="NCBI Taxonomy" id="253184"/>
    <lineage>
        <taxon>Bacteria</taxon>
        <taxon>Bacillati</taxon>
        <taxon>Actinomycetota</taxon>
        <taxon>Actinomycetes</taxon>
        <taxon>Micrococcales</taxon>
        <taxon>Promicromonosporaceae</taxon>
        <taxon>Myceligenerans</taxon>
    </lineage>
</organism>
<evidence type="ECO:0008006" key="5">
    <source>
        <dbReference type="Google" id="ProtNLM"/>
    </source>
</evidence>
<dbReference type="AlphaFoldDB" id="A0A3N4ZTP1"/>
<gene>
    <name evidence="3" type="ORF">EDD34_3802</name>
</gene>
<protein>
    <recommendedName>
        <fullName evidence="5">Secreted protein</fullName>
    </recommendedName>
</protein>
<name>A0A3N4ZTP1_9MICO</name>
<feature type="chain" id="PRO_5039223495" description="Secreted protein" evidence="2">
    <location>
        <begin position="32"/>
        <end position="218"/>
    </location>
</feature>
<evidence type="ECO:0000313" key="3">
    <source>
        <dbReference type="EMBL" id="RPF23121.1"/>
    </source>
</evidence>
<reference evidence="3 4" key="1">
    <citation type="submission" date="2018-11" db="EMBL/GenBank/DDBJ databases">
        <title>Sequencing the genomes of 1000 actinobacteria strains.</title>
        <authorList>
            <person name="Klenk H.-P."/>
        </authorList>
    </citation>
    <scope>NUCLEOTIDE SEQUENCE [LARGE SCALE GENOMIC DNA]</scope>
    <source>
        <strain evidence="3 4">DSM 15700</strain>
    </source>
</reference>
<feature type="signal peptide" evidence="2">
    <location>
        <begin position="1"/>
        <end position="31"/>
    </location>
</feature>
<feature type="region of interest" description="Disordered" evidence="1">
    <location>
        <begin position="33"/>
        <end position="68"/>
    </location>
</feature>
<dbReference type="RefSeq" id="WP_123815944.1">
    <property type="nucleotide sequence ID" value="NZ_RKQZ01000001.1"/>
</dbReference>
<dbReference type="Proteomes" id="UP000280501">
    <property type="component" value="Unassembled WGS sequence"/>
</dbReference>
<keyword evidence="4" id="KW-1185">Reference proteome</keyword>
<evidence type="ECO:0000256" key="2">
    <source>
        <dbReference type="SAM" id="SignalP"/>
    </source>
</evidence>
<evidence type="ECO:0000256" key="1">
    <source>
        <dbReference type="SAM" id="MobiDB-lite"/>
    </source>
</evidence>
<sequence length="218" mass="21024">MKNAGRNVSPRVVTAVGAGLALALLAGGAGAAAASPAGPETATGGAGPAAGPGGGPVPSGHFERLPADGGSVTSSDDFFVLVPGHSRRGLPPGVELDDSGATVAGGAWTPVEGLLYVVTLGSSTCPRIAEPVASDTTAGAGLGADDELGDIDVTISGPEPGAVCTADWVPTTTVVAAPDGADHGETVSLRIGGLGKTDLLPRPESGAVGPPAWIRADR</sequence>
<proteinExistence type="predicted"/>
<dbReference type="EMBL" id="RKQZ01000001">
    <property type="protein sequence ID" value="RPF23121.1"/>
    <property type="molecule type" value="Genomic_DNA"/>
</dbReference>
<feature type="compositionally biased region" description="Gly residues" evidence="1">
    <location>
        <begin position="44"/>
        <end position="57"/>
    </location>
</feature>
<accession>A0A3N4ZTP1</accession>
<dbReference type="OrthoDB" id="4829965at2"/>
<keyword evidence="2" id="KW-0732">Signal</keyword>
<evidence type="ECO:0000313" key="4">
    <source>
        <dbReference type="Proteomes" id="UP000280501"/>
    </source>
</evidence>
<feature type="compositionally biased region" description="Low complexity" evidence="1">
    <location>
        <begin position="33"/>
        <end position="43"/>
    </location>
</feature>